<keyword evidence="1" id="KW-0472">Membrane</keyword>
<dbReference type="InterPro" id="IPR010266">
    <property type="entry name" value="NnrS"/>
</dbReference>
<keyword evidence="1" id="KW-0812">Transmembrane</keyword>
<dbReference type="Proteomes" id="UP001496627">
    <property type="component" value="Unassembled WGS sequence"/>
</dbReference>
<organism evidence="2 3">
    <name type="scientific">Neorhizobium phenanthreniclasticum</name>
    <dbReference type="NCBI Taxonomy" id="3157917"/>
    <lineage>
        <taxon>Bacteria</taxon>
        <taxon>Pseudomonadati</taxon>
        <taxon>Pseudomonadota</taxon>
        <taxon>Alphaproteobacteria</taxon>
        <taxon>Hyphomicrobiales</taxon>
        <taxon>Rhizobiaceae</taxon>
        <taxon>Rhizobium/Agrobacterium group</taxon>
        <taxon>Neorhizobium</taxon>
    </lineage>
</organism>
<evidence type="ECO:0000313" key="2">
    <source>
        <dbReference type="EMBL" id="MEQ1405238.1"/>
    </source>
</evidence>
<feature type="transmembrane region" description="Helical" evidence="1">
    <location>
        <begin position="125"/>
        <end position="144"/>
    </location>
</feature>
<keyword evidence="1" id="KW-1133">Transmembrane helix</keyword>
<feature type="transmembrane region" description="Helical" evidence="1">
    <location>
        <begin position="226"/>
        <end position="245"/>
    </location>
</feature>
<feature type="transmembrane region" description="Helical" evidence="1">
    <location>
        <begin position="100"/>
        <end position="119"/>
    </location>
</feature>
<feature type="transmembrane region" description="Helical" evidence="1">
    <location>
        <begin position="73"/>
        <end position="93"/>
    </location>
</feature>
<gene>
    <name evidence="2" type="ORF">ABK249_09875</name>
</gene>
<proteinExistence type="predicted"/>
<dbReference type="Pfam" id="PF05940">
    <property type="entry name" value="NnrS"/>
    <property type="match status" value="1"/>
</dbReference>
<feature type="transmembrane region" description="Helical" evidence="1">
    <location>
        <begin position="156"/>
        <end position="174"/>
    </location>
</feature>
<feature type="transmembrane region" description="Helical" evidence="1">
    <location>
        <begin position="186"/>
        <end position="205"/>
    </location>
</feature>
<dbReference type="RefSeq" id="WP_348862751.1">
    <property type="nucleotide sequence ID" value="NZ_JBEAAL010000005.1"/>
</dbReference>
<evidence type="ECO:0000256" key="1">
    <source>
        <dbReference type="SAM" id="Phobius"/>
    </source>
</evidence>
<name>A0ABV0M052_9HYPH</name>
<feature type="transmembrane region" description="Helical" evidence="1">
    <location>
        <begin position="33"/>
        <end position="53"/>
    </location>
</feature>
<accession>A0ABV0M052</accession>
<dbReference type="EMBL" id="JBEAAL010000005">
    <property type="protein sequence ID" value="MEQ1405238.1"/>
    <property type="molecule type" value="Genomic_DNA"/>
</dbReference>
<feature type="transmembrane region" description="Helical" evidence="1">
    <location>
        <begin position="347"/>
        <end position="366"/>
    </location>
</feature>
<feature type="transmembrane region" description="Helical" evidence="1">
    <location>
        <begin position="251"/>
        <end position="268"/>
    </location>
</feature>
<comment type="caution">
    <text evidence="2">The sequence shown here is derived from an EMBL/GenBank/DDBJ whole genome shotgun (WGS) entry which is preliminary data.</text>
</comment>
<feature type="transmembrane region" description="Helical" evidence="1">
    <location>
        <begin position="310"/>
        <end position="327"/>
    </location>
</feature>
<keyword evidence="3" id="KW-1185">Reference proteome</keyword>
<feature type="transmembrane region" description="Helical" evidence="1">
    <location>
        <begin position="372"/>
        <end position="393"/>
    </location>
</feature>
<protein>
    <submittedName>
        <fullName evidence="2">NnrS family protein</fullName>
    </submittedName>
</protein>
<evidence type="ECO:0000313" key="3">
    <source>
        <dbReference type="Proteomes" id="UP001496627"/>
    </source>
</evidence>
<feature type="transmembrane region" description="Helical" evidence="1">
    <location>
        <begin position="280"/>
        <end position="304"/>
    </location>
</feature>
<sequence>MTDLSSQQARRGGIPRGLSPTAPVIFSYGFRPFFLSAALWAVAAMFLWIASLGGVIEVASAYGTVHWHAHEMLFGYASAVLAGFLLTAVPNWTGRLPVSGWPLVFLFLVWVVGRLGFLLADTVGVMAAILADGAFLPLLLFICVREVVAGKKWKDLKVIGGLLALSTANILFHLDAAAGQHPSVGIKLALSAYVSMILVVGGRIIPSFTRNWINKTGRTDFPIAYNHFDTAAILCGVAALASWVVLGDGPVVAAAAGLAAVMHAARLGRWRGWTTTAEMLVTILHIAYLFVPLGFAAIAVAALGLFDETSAIHVLSVGTVATMMLAVMTRASRGHTGRVLTASRTTIASYGAIVLSALLRPSAAFFPEHLSTVYALAGLAWLISFGLFVLEYAPMLARVRRKPL</sequence>
<reference evidence="2 3" key="1">
    <citation type="submission" date="2024-05" db="EMBL/GenBank/DDBJ databases">
        <title>Neorhizobium sp. Rsf11, a plant growth promoting and heavy metal resistant PAH-degrader.</title>
        <authorList>
            <person name="Golubev S.N."/>
            <person name="Muratova A.Y."/>
            <person name="Markelova M.I."/>
        </authorList>
    </citation>
    <scope>NUCLEOTIDE SEQUENCE [LARGE SCALE GENOMIC DNA]</scope>
    <source>
        <strain evidence="2 3">Rsf11</strain>
    </source>
</reference>